<dbReference type="InterPro" id="IPR001845">
    <property type="entry name" value="HTH_ArsR_DNA-bd_dom"/>
</dbReference>
<evidence type="ECO:0000313" key="6">
    <source>
        <dbReference type="Proteomes" id="UP000028181"/>
    </source>
</evidence>
<keyword evidence="2" id="KW-0238">DNA-binding</keyword>
<dbReference type="eggNOG" id="COG0640">
    <property type="taxonomic scope" value="Bacteria"/>
</dbReference>
<dbReference type="InterPro" id="IPR051081">
    <property type="entry name" value="HTH_MetalResp_TranReg"/>
</dbReference>
<dbReference type="SUPFAM" id="SSF46785">
    <property type="entry name" value="Winged helix' DNA-binding domain"/>
    <property type="match status" value="1"/>
</dbReference>
<dbReference type="Pfam" id="PF01022">
    <property type="entry name" value="HTH_5"/>
    <property type="match status" value="1"/>
</dbReference>
<name>A0A068SQQ5_NEOGA</name>
<dbReference type="CDD" id="cd00090">
    <property type="entry name" value="HTH_ARSR"/>
    <property type="match status" value="1"/>
</dbReference>
<evidence type="ECO:0000256" key="2">
    <source>
        <dbReference type="ARBA" id="ARBA00023125"/>
    </source>
</evidence>
<dbReference type="HOGENOM" id="CLU_097806_10_1_5"/>
<protein>
    <submittedName>
        <fullName evidence="5">Transcriptional regulator, ArsR family</fullName>
    </submittedName>
</protein>
<dbReference type="InterPro" id="IPR036388">
    <property type="entry name" value="WH-like_DNA-bd_sf"/>
</dbReference>
<feature type="domain" description="HTH arsR-type" evidence="4">
    <location>
        <begin position="1"/>
        <end position="98"/>
    </location>
</feature>
<sequence>MDKTEILKALAHPTRVEFLEWMKEPERHFCDQAHPLEMGICASQFEKRCGLSQSTVSAHLSTLEKARLVKIDRVGQWAFYHRDEKTIAAFLDDLRSTL</sequence>
<dbReference type="Proteomes" id="UP000028181">
    <property type="component" value="Chromosome I"/>
</dbReference>
<dbReference type="GO" id="GO:0003677">
    <property type="term" value="F:DNA binding"/>
    <property type="evidence" value="ECO:0007669"/>
    <property type="project" value="UniProtKB-KW"/>
</dbReference>
<dbReference type="InterPro" id="IPR011991">
    <property type="entry name" value="ArsR-like_HTH"/>
</dbReference>
<accession>A0A068SQQ5</accession>
<dbReference type="RefSeq" id="WP_038588257.1">
    <property type="nucleotide sequence ID" value="NZ_HG938353.1"/>
</dbReference>
<dbReference type="PANTHER" id="PTHR33154:SF33">
    <property type="entry name" value="TRANSCRIPTIONAL REPRESSOR SDPR"/>
    <property type="match status" value="1"/>
</dbReference>
<dbReference type="SMART" id="SM00418">
    <property type="entry name" value="HTH_ARSR"/>
    <property type="match status" value="1"/>
</dbReference>
<dbReference type="EMBL" id="HG938353">
    <property type="protein sequence ID" value="CDN48647.1"/>
    <property type="molecule type" value="Genomic_DNA"/>
</dbReference>
<dbReference type="PROSITE" id="PS50987">
    <property type="entry name" value="HTH_ARSR_2"/>
    <property type="match status" value="1"/>
</dbReference>
<reference evidence="6" key="1">
    <citation type="journal article" date="2014" name="BMC Genomics">
        <title>Genome sequencing of two Neorhizobium galegae strains reveals a noeT gene responsible for the unusual acetylation of the nodulation factors.</title>
        <authorList>
            <person name="Osterman J."/>
            <person name="Marsh J."/>
            <person name="Laine P.K."/>
            <person name="Zeng Z."/>
            <person name="Alatalo E."/>
            <person name="Sullivan J.T."/>
            <person name="Young J.P."/>
            <person name="Thomas-Oates J."/>
            <person name="Paulin L."/>
            <person name="Lindstrom K."/>
        </authorList>
    </citation>
    <scope>NUCLEOTIDE SEQUENCE [LARGE SCALE GENOMIC DNA]</scope>
    <source>
        <strain evidence="6">HAMBI 540</strain>
    </source>
</reference>
<evidence type="ECO:0000259" key="4">
    <source>
        <dbReference type="PROSITE" id="PS50987"/>
    </source>
</evidence>
<gene>
    <name evidence="5" type="ORF">RG540_CH24810</name>
</gene>
<evidence type="ECO:0000256" key="3">
    <source>
        <dbReference type="ARBA" id="ARBA00023163"/>
    </source>
</evidence>
<dbReference type="Gene3D" id="1.10.10.10">
    <property type="entry name" value="Winged helix-like DNA-binding domain superfamily/Winged helix DNA-binding domain"/>
    <property type="match status" value="1"/>
</dbReference>
<dbReference type="KEGG" id="ngg:RG540_CH24810"/>
<dbReference type="PATRIC" id="fig|1028800.3.peg.2509"/>
<dbReference type="OrthoDB" id="9790747at2"/>
<proteinExistence type="predicted"/>
<keyword evidence="3" id="KW-0804">Transcription</keyword>
<dbReference type="InterPro" id="IPR036390">
    <property type="entry name" value="WH_DNA-bd_sf"/>
</dbReference>
<dbReference type="AlphaFoldDB" id="A0A068SQQ5"/>
<evidence type="ECO:0000256" key="1">
    <source>
        <dbReference type="ARBA" id="ARBA00023015"/>
    </source>
</evidence>
<keyword evidence="1" id="KW-0805">Transcription regulation</keyword>
<organism evidence="5 6">
    <name type="scientific">Neorhizobium galegae bv. orientalis str. HAMBI 540</name>
    <dbReference type="NCBI Taxonomy" id="1028800"/>
    <lineage>
        <taxon>Bacteria</taxon>
        <taxon>Pseudomonadati</taxon>
        <taxon>Pseudomonadota</taxon>
        <taxon>Alphaproteobacteria</taxon>
        <taxon>Hyphomicrobiales</taxon>
        <taxon>Rhizobiaceae</taxon>
        <taxon>Rhizobium/Agrobacterium group</taxon>
        <taxon>Neorhizobium</taxon>
    </lineage>
</organism>
<dbReference type="PANTHER" id="PTHR33154">
    <property type="entry name" value="TRANSCRIPTIONAL REGULATOR, ARSR FAMILY"/>
    <property type="match status" value="1"/>
</dbReference>
<dbReference type="GeneID" id="24255874"/>
<evidence type="ECO:0000313" key="5">
    <source>
        <dbReference type="EMBL" id="CDN48647.1"/>
    </source>
</evidence>
<keyword evidence="6" id="KW-1185">Reference proteome</keyword>
<dbReference type="GO" id="GO:0003700">
    <property type="term" value="F:DNA-binding transcription factor activity"/>
    <property type="evidence" value="ECO:0007669"/>
    <property type="project" value="InterPro"/>
</dbReference>